<feature type="compositionally biased region" description="Basic and acidic residues" evidence="1">
    <location>
        <begin position="141"/>
        <end position="154"/>
    </location>
</feature>
<protein>
    <submittedName>
        <fullName evidence="2">Uncharacterized protein</fullName>
    </submittedName>
</protein>
<dbReference type="AlphaFoldDB" id="A0A0L9UE94"/>
<dbReference type="Gramene" id="KOM41053">
    <property type="protein sequence ID" value="KOM41053"/>
    <property type="gene ID" value="LR48_Vigan04g125100"/>
</dbReference>
<dbReference type="Proteomes" id="UP000053144">
    <property type="component" value="Chromosome 4"/>
</dbReference>
<evidence type="ECO:0000256" key="1">
    <source>
        <dbReference type="SAM" id="MobiDB-lite"/>
    </source>
</evidence>
<feature type="region of interest" description="Disordered" evidence="1">
    <location>
        <begin position="85"/>
        <end position="167"/>
    </location>
</feature>
<dbReference type="EMBL" id="CM003374">
    <property type="protein sequence ID" value="KOM41053.1"/>
    <property type="molecule type" value="Genomic_DNA"/>
</dbReference>
<evidence type="ECO:0000313" key="3">
    <source>
        <dbReference type="Proteomes" id="UP000053144"/>
    </source>
</evidence>
<name>A0A0L9UE94_PHAAN</name>
<feature type="compositionally biased region" description="Basic and acidic residues" evidence="1">
    <location>
        <begin position="107"/>
        <end position="117"/>
    </location>
</feature>
<feature type="compositionally biased region" description="Low complexity" evidence="1">
    <location>
        <begin position="91"/>
        <end position="106"/>
    </location>
</feature>
<reference evidence="3" key="1">
    <citation type="journal article" date="2015" name="Proc. Natl. Acad. Sci. U.S.A.">
        <title>Genome sequencing of adzuki bean (Vigna angularis) provides insight into high starch and low fat accumulation and domestication.</title>
        <authorList>
            <person name="Yang K."/>
            <person name="Tian Z."/>
            <person name="Chen C."/>
            <person name="Luo L."/>
            <person name="Zhao B."/>
            <person name="Wang Z."/>
            <person name="Yu L."/>
            <person name="Li Y."/>
            <person name="Sun Y."/>
            <person name="Li W."/>
            <person name="Chen Y."/>
            <person name="Li Y."/>
            <person name="Zhang Y."/>
            <person name="Ai D."/>
            <person name="Zhao J."/>
            <person name="Shang C."/>
            <person name="Ma Y."/>
            <person name="Wu B."/>
            <person name="Wang M."/>
            <person name="Gao L."/>
            <person name="Sun D."/>
            <person name="Zhang P."/>
            <person name="Guo F."/>
            <person name="Wang W."/>
            <person name="Li Y."/>
            <person name="Wang J."/>
            <person name="Varshney R.K."/>
            <person name="Wang J."/>
            <person name="Ling H.Q."/>
            <person name="Wan P."/>
        </authorList>
    </citation>
    <scope>NUCLEOTIDE SEQUENCE</scope>
    <source>
        <strain evidence="3">cv. Jingnong 6</strain>
    </source>
</reference>
<proteinExistence type="predicted"/>
<organism evidence="2 3">
    <name type="scientific">Phaseolus angularis</name>
    <name type="common">Azuki bean</name>
    <name type="synonym">Vigna angularis</name>
    <dbReference type="NCBI Taxonomy" id="3914"/>
    <lineage>
        <taxon>Eukaryota</taxon>
        <taxon>Viridiplantae</taxon>
        <taxon>Streptophyta</taxon>
        <taxon>Embryophyta</taxon>
        <taxon>Tracheophyta</taxon>
        <taxon>Spermatophyta</taxon>
        <taxon>Magnoliopsida</taxon>
        <taxon>eudicotyledons</taxon>
        <taxon>Gunneridae</taxon>
        <taxon>Pentapetalae</taxon>
        <taxon>rosids</taxon>
        <taxon>fabids</taxon>
        <taxon>Fabales</taxon>
        <taxon>Fabaceae</taxon>
        <taxon>Papilionoideae</taxon>
        <taxon>50 kb inversion clade</taxon>
        <taxon>NPAAA clade</taxon>
        <taxon>indigoferoid/millettioid clade</taxon>
        <taxon>Phaseoleae</taxon>
        <taxon>Vigna</taxon>
    </lineage>
</organism>
<evidence type="ECO:0000313" key="2">
    <source>
        <dbReference type="EMBL" id="KOM41053.1"/>
    </source>
</evidence>
<accession>A0A0L9UE94</accession>
<gene>
    <name evidence="2" type="ORF">LR48_Vigan04g125100</name>
</gene>
<sequence length="167" mass="18392">MAARQTNLQPHSKTQFSHVLAVAQPPSKLSFAPAVTQIAEPPSTFTSAQRFSLTIFIFKPLATIVGTSRAFSCAESSPPSCYRFGKQSRFPQSRHCSSPSSPLSHENLLHQKPEKQLAEITKSPSHHESRVRASSPRRRKQEQDFLRSPNRDVGRGGGGSPFPNSEP</sequence>